<dbReference type="Proteomes" id="UP000635477">
    <property type="component" value="Unassembled WGS sequence"/>
</dbReference>
<evidence type="ECO:0000313" key="1">
    <source>
        <dbReference type="EMBL" id="KAF4974278.1"/>
    </source>
</evidence>
<organism evidence="1 2">
    <name type="scientific">Fusarium zealandicum</name>
    <dbReference type="NCBI Taxonomy" id="1053134"/>
    <lineage>
        <taxon>Eukaryota</taxon>
        <taxon>Fungi</taxon>
        <taxon>Dikarya</taxon>
        <taxon>Ascomycota</taxon>
        <taxon>Pezizomycotina</taxon>
        <taxon>Sordariomycetes</taxon>
        <taxon>Hypocreomycetidae</taxon>
        <taxon>Hypocreales</taxon>
        <taxon>Nectriaceae</taxon>
        <taxon>Fusarium</taxon>
        <taxon>Fusarium staphyleae species complex</taxon>
    </lineage>
</organism>
<dbReference type="EMBL" id="JABEYC010000780">
    <property type="protein sequence ID" value="KAF4974278.1"/>
    <property type="molecule type" value="Genomic_DNA"/>
</dbReference>
<reference evidence="1" key="2">
    <citation type="submission" date="2020-05" db="EMBL/GenBank/DDBJ databases">
        <authorList>
            <person name="Kim H.-S."/>
            <person name="Proctor R.H."/>
            <person name="Brown D.W."/>
        </authorList>
    </citation>
    <scope>NUCLEOTIDE SEQUENCE</scope>
    <source>
        <strain evidence="1">NRRL 22465</strain>
    </source>
</reference>
<gene>
    <name evidence="1" type="ORF">FZEAL_8800</name>
</gene>
<sequence length="107" mass="12066">MVSIYQQLCKAQPLSFNHNDLLNQWDLAEKASQVRLMRGIPSRCNRCIPWMGEVPQDLFEGDAKNVIDFIRYMAAVADEDGVEDEEKVPVSSLILSETTFTGSMKAL</sequence>
<reference evidence="1" key="1">
    <citation type="journal article" date="2020" name="BMC Genomics">
        <title>Correction to: Identification and distribution of gene clusters required for synthesis of sphingolipid metabolism inhibitors in diverse species of the filamentous fungus Fusarium.</title>
        <authorList>
            <person name="Kim H.S."/>
            <person name="Lohmar J.M."/>
            <person name="Busman M."/>
            <person name="Brown D.W."/>
            <person name="Naumann T.A."/>
            <person name="Divon H.H."/>
            <person name="Lysoe E."/>
            <person name="Uhlig S."/>
            <person name="Proctor R.H."/>
        </authorList>
    </citation>
    <scope>NUCLEOTIDE SEQUENCE</scope>
    <source>
        <strain evidence="1">NRRL 22465</strain>
    </source>
</reference>
<evidence type="ECO:0000313" key="2">
    <source>
        <dbReference type="Proteomes" id="UP000635477"/>
    </source>
</evidence>
<protein>
    <submittedName>
        <fullName evidence="1">Uncharacterized protein</fullName>
    </submittedName>
</protein>
<keyword evidence="2" id="KW-1185">Reference proteome</keyword>
<name>A0A8H4UD68_9HYPO</name>
<accession>A0A8H4UD68</accession>
<dbReference type="AlphaFoldDB" id="A0A8H4UD68"/>
<dbReference type="OrthoDB" id="2157530at2759"/>
<comment type="caution">
    <text evidence="1">The sequence shown here is derived from an EMBL/GenBank/DDBJ whole genome shotgun (WGS) entry which is preliminary data.</text>
</comment>
<proteinExistence type="predicted"/>